<keyword evidence="2" id="KW-1185">Reference proteome</keyword>
<protein>
    <submittedName>
        <fullName evidence="1">(diamondback moth) hypothetical protein</fullName>
    </submittedName>
</protein>
<dbReference type="Proteomes" id="UP000653454">
    <property type="component" value="Unassembled WGS sequence"/>
</dbReference>
<dbReference type="AlphaFoldDB" id="A0A8S4D3E9"/>
<name>A0A8S4D3E9_PLUXY</name>
<comment type="caution">
    <text evidence="1">The sequence shown here is derived from an EMBL/GenBank/DDBJ whole genome shotgun (WGS) entry which is preliminary data.</text>
</comment>
<reference evidence="1" key="1">
    <citation type="submission" date="2020-11" db="EMBL/GenBank/DDBJ databases">
        <authorList>
            <person name="Whiteford S."/>
        </authorList>
    </citation>
    <scope>NUCLEOTIDE SEQUENCE</scope>
</reference>
<evidence type="ECO:0000313" key="1">
    <source>
        <dbReference type="EMBL" id="CAG9091699.1"/>
    </source>
</evidence>
<proteinExistence type="predicted"/>
<organism evidence="1 2">
    <name type="scientific">Plutella xylostella</name>
    <name type="common">Diamondback moth</name>
    <name type="synonym">Plutella maculipennis</name>
    <dbReference type="NCBI Taxonomy" id="51655"/>
    <lineage>
        <taxon>Eukaryota</taxon>
        <taxon>Metazoa</taxon>
        <taxon>Ecdysozoa</taxon>
        <taxon>Arthropoda</taxon>
        <taxon>Hexapoda</taxon>
        <taxon>Insecta</taxon>
        <taxon>Pterygota</taxon>
        <taxon>Neoptera</taxon>
        <taxon>Endopterygota</taxon>
        <taxon>Lepidoptera</taxon>
        <taxon>Glossata</taxon>
        <taxon>Ditrysia</taxon>
        <taxon>Yponomeutoidea</taxon>
        <taxon>Plutellidae</taxon>
        <taxon>Plutella</taxon>
    </lineage>
</organism>
<accession>A0A8S4D3E9</accession>
<sequence>MRSYSRSRAANWNGEHALNRSQNGSSLRLRIYEPDGVNSVRIISMRVPEVIQYGTDAVTLDCEYAADNVTGLVVQWFLADRARPVYQWIPPQRPQALGLLKNKVRLCLVQRRHCIVLRVTYKGHSTQKLGKGS</sequence>
<dbReference type="EMBL" id="CAJHNJ030000002">
    <property type="protein sequence ID" value="CAG9091699.1"/>
    <property type="molecule type" value="Genomic_DNA"/>
</dbReference>
<gene>
    <name evidence="1" type="ORF">PLXY2_LOCUS632</name>
</gene>
<evidence type="ECO:0000313" key="2">
    <source>
        <dbReference type="Proteomes" id="UP000653454"/>
    </source>
</evidence>